<evidence type="ECO:0000259" key="6">
    <source>
        <dbReference type="PROSITE" id="PS50893"/>
    </source>
</evidence>
<dbReference type="AlphaFoldDB" id="A0AA41YRM4"/>
<name>A0AA41YRM4_9PROT</name>
<keyword evidence="8" id="KW-1185">Reference proteome</keyword>
<evidence type="ECO:0000256" key="2">
    <source>
        <dbReference type="ARBA" id="ARBA00005417"/>
    </source>
</evidence>
<dbReference type="EMBL" id="JAPDNT010000034">
    <property type="protein sequence ID" value="MCW3477292.1"/>
    <property type="molecule type" value="Genomic_DNA"/>
</dbReference>
<dbReference type="FunFam" id="3.40.50.300:FF:000016">
    <property type="entry name" value="Oligopeptide ABC transporter ATP-binding component"/>
    <property type="match status" value="1"/>
</dbReference>
<sequence>MNTQLQVTDLRVHYPIRKGVFRRQVGAVRAVDGVSFGIAEGETFGLVGESGCGKSTLARAILRLQQPTGGTVQFRHRDGGEIDVTSLPAPAMRALRRDIQIVFQDPYSSLNPRLSIGMTLAEPVRAIEGVGSRERRARVAEALAAVGLPMEAARRFPHEFSGGQRQRIAIARALITRPRFVVLDEPVSALDVSIRAQVLNLLVDMQRERALTYLFVSHDLSVVRYLCNRVAVMYLGRIVELGEVDRMFAAPRHPYTRSLLAAIPRPQPRKIRPPLGVVGEPPGPLSVAGGCAFRSRCPHATGHCAAEPPVLRDLGNGDLVACHHAETLPATPRFVAA</sequence>
<reference evidence="7" key="2">
    <citation type="submission" date="2022-10" db="EMBL/GenBank/DDBJ databases">
        <authorList>
            <person name="Trinh H.N."/>
        </authorList>
    </citation>
    <scope>NUCLEOTIDE SEQUENCE</scope>
    <source>
        <strain evidence="7">RN2-1</strain>
    </source>
</reference>
<proteinExistence type="inferred from homology"/>
<dbReference type="PROSITE" id="PS50893">
    <property type="entry name" value="ABC_TRANSPORTER_2"/>
    <property type="match status" value="1"/>
</dbReference>
<comment type="subcellular location">
    <subcellularLocation>
        <location evidence="1">Cell inner membrane</location>
        <topology evidence="1">Peripheral membrane protein</topology>
    </subcellularLocation>
</comment>
<dbReference type="NCBIfam" id="TIGR01727">
    <property type="entry name" value="oligo_HPY"/>
    <property type="match status" value="1"/>
</dbReference>
<dbReference type="PANTHER" id="PTHR43776:SF7">
    <property type="entry name" value="D,D-DIPEPTIDE TRANSPORT ATP-BINDING PROTEIN DDPF-RELATED"/>
    <property type="match status" value="1"/>
</dbReference>
<feature type="domain" description="ABC transporter" evidence="6">
    <location>
        <begin position="5"/>
        <end position="260"/>
    </location>
</feature>
<evidence type="ECO:0000256" key="5">
    <source>
        <dbReference type="ARBA" id="ARBA00022840"/>
    </source>
</evidence>
<evidence type="ECO:0000313" key="8">
    <source>
        <dbReference type="Proteomes" id="UP001165679"/>
    </source>
</evidence>
<gene>
    <name evidence="7" type="ORF">OL599_22240</name>
</gene>
<dbReference type="GO" id="GO:0005524">
    <property type="term" value="F:ATP binding"/>
    <property type="evidence" value="ECO:0007669"/>
    <property type="project" value="UniProtKB-KW"/>
</dbReference>
<keyword evidence="3" id="KW-0813">Transport</keyword>
<comment type="similarity">
    <text evidence="2">Belongs to the ABC transporter superfamily.</text>
</comment>
<dbReference type="SMART" id="SM00382">
    <property type="entry name" value="AAA"/>
    <property type="match status" value="1"/>
</dbReference>
<dbReference type="InterPro" id="IPR050319">
    <property type="entry name" value="ABC_transp_ATP-bind"/>
</dbReference>
<evidence type="ECO:0000313" key="7">
    <source>
        <dbReference type="EMBL" id="MCW3477292.1"/>
    </source>
</evidence>
<dbReference type="InterPro" id="IPR003593">
    <property type="entry name" value="AAA+_ATPase"/>
</dbReference>
<keyword evidence="5 7" id="KW-0067">ATP-binding</keyword>
<dbReference type="Proteomes" id="UP001165679">
    <property type="component" value="Unassembled WGS sequence"/>
</dbReference>
<dbReference type="PANTHER" id="PTHR43776">
    <property type="entry name" value="TRANSPORT ATP-BINDING PROTEIN"/>
    <property type="match status" value="1"/>
</dbReference>
<dbReference type="InterPro" id="IPR013563">
    <property type="entry name" value="Oligopep_ABC_C"/>
</dbReference>
<dbReference type="Pfam" id="PF00005">
    <property type="entry name" value="ABC_tran"/>
    <property type="match status" value="1"/>
</dbReference>
<dbReference type="GO" id="GO:0015833">
    <property type="term" value="P:peptide transport"/>
    <property type="evidence" value="ECO:0007669"/>
    <property type="project" value="InterPro"/>
</dbReference>
<comment type="caution">
    <text evidence="7">The sequence shown here is derived from an EMBL/GenBank/DDBJ whole genome shotgun (WGS) entry which is preliminary data.</text>
</comment>
<dbReference type="InterPro" id="IPR003439">
    <property type="entry name" value="ABC_transporter-like_ATP-bd"/>
</dbReference>
<reference evidence="7" key="1">
    <citation type="submission" date="2022-09" db="EMBL/GenBank/DDBJ databases">
        <title>Rhodovastum sp. nov. RN2-1 isolated from soil in Seongnam, South Korea.</title>
        <authorList>
            <person name="Le N.T."/>
        </authorList>
    </citation>
    <scope>NUCLEOTIDE SEQUENCE</scope>
    <source>
        <strain evidence="7">RN2-1</strain>
    </source>
</reference>
<evidence type="ECO:0000256" key="3">
    <source>
        <dbReference type="ARBA" id="ARBA00022448"/>
    </source>
</evidence>
<dbReference type="PROSITE" id="PS00211">
    <property type="entry name" value="ABC_TRANSPORTER_1"/>
    <property type="match status" value="1"/>
</dbReference>
<dbReference type="GO" id="GO:0016887">
    <property type="term" value="F:ATP hydrolysis activity"/>
    <property type="evidence" value="ECO:0007669"/>
    <property type="project" value="InterPro"/>
</dbReference>
<dbReference type="SUPFAM" id="SSF52540">
    <property type="entry name" value="P-loop containing nucleoside triphosphate hydrolases"/>
    <property type="match status" value="1"/>
</dbReference>
<organism evidence="7 8">
    <name type="scientific">Limobrevibacterium gyesilva</name>
    <dbReference type="NCBI Taxonomy" id="2991712"/>
    <lineage>
        <taxon>Bacteria</taxon>
        <taxon>Pseudomonadati</taxon>
        <taxon>Pseudomonadota</taxon>
        <taxon>Alphaproteobacteria</taxon>
        <taxon>Acetobacterales</taxon>
        <taxon>Acetobacteraceae</taxon>
        <taxon>Limobrevibacterium</taxon>
    </lineage>
</organism>
<evidence type="ECO:0000256" key="1">
    <source>
        <dbReference type="ARBA" id="ARBA00004417"/>
    </source>
</evidence>
<keyword evidence="4" id="KW-0547">Nucleotide-binding</keyword>
<dbReference type="GO" id="GO:0055085">
    <property type="term" value="P:transmembrane transport"/>
    <property type="evidence" value="ECO:0007669"/>
    <property type="project" value="UniProtKB-ARBA"/>
</dbReference>
<dbReference type="CDD" id="cd03257">
    <property type="entry name" value="ABC_NikE_OppD_transporters"/>
    <property type="match status" value="1"/>
</dbReference>
<dbReference type="Gene3D" id="3.40.50.300">
    <property type="entry name" value="P-loop containing nucleotide triphosphate hydrolases"/>
    <property type="match status" value="1"/>
</dbReference>
<dbReference type="Pfam" id="PF08352">
    <property type="entry name" value="oligo_HPY"/>
    <property type="match status" value="1"/>
</dbReference>
<protein>
    <submittedName>
        <fullName evidence="7">ATP-binding cassette domain-containing protein</fullName>
    </submittedName>
</protein>
<accession>A0AA41YRM4</accession>
<evidence type="ECO:0000256" key="4">
    <source>
        <dbReference type="ARBA" id="ARBA00022741"/>
    </source>
</evidence>
<dbReference type="InterPro" id="IPR017871">
    <property type="entry name" value="ABC_transporter-like_CS"/>
</dbReference>
<dbReference type="InterPro" id="IPR027417">
    <property type="entry name" value="P-loop_NTPase"/>
</dbReference>
<dbReference type="GO" id="GO:0005886">
    <property type="term" value="C:plasma membrane"/>
    <property type="evidence" value="ECO:0007669"/>
    <property type="project" value="UniProtKB-SubCell"/>
</dbReference>